<proteinExistence type="inferred from homology"/>
<keyword evidence="3" id="KW-0813">Transport</keyword>
<organism evidence="8 9">
    <name type="scientific">Paenacidovorax caeni</name>
    <dbReference type="NCBI Taxonomy" id="343013"/>
    <lineage>
        <taxon>Bacteria</taxon>
        <taxon>Pseudomonadati</taxon>
        <taxon>Pseudomonadota</taxon>
        <taxon>Betaproteobacteria</taxon>
        <taxon>Burkholderiales</taxon>
        <taxon>Comamonadaceae</taxon>
        <taxon>Paenacidovorax</taxon>
    </lineage>
</organism>
<evidence type="ECO:0000256" key="5">
    <source>
        <dbReference type="ARBA" id="ARBA00022989"/>
    </source>
</evidence>
<evidence type="ECO:0000256" key="2">
    <source>
        <dbReference type="ARBA" id="ARBA00008821"/>
    </source>
</evidence>
<evidence type="ECO:0000256" key="1">
    <source>
        <dbReference type="ARBA" id="ARBA00004141"/>
    </source>
</evidence>
<dbReference type="PANTHER" id="PTHR42810">
    <property type="entry name" value="PURINE PERMEASE C1399.01C-RELATED"/>
    <property type="match status" value="1"/>
</dbReference>
<comment type="subcellular location">
    <subcellularLocation>
        <location evidence="1">Membrane</location>
        <topology evidence="1">Multi-pass membrane protein</topology>
    </subcellularLocation>
</comment>
<feature type="transmembrane region" description="Helical" evidence="7">
    <location>
        <begin position="354"/>
        <end position="375"/>
    </location>
</feature>
<comment type="similarity">
    <text evidence="2">Belongs to the nucleobase:cation symporter-2 (NCS2) (TC 2.A.40) family.</text>
</comment>
<feature type="transmembrane region" description="Helical" evidence="7">
    <location>
        <begin position="172"/>
        <end position="191"/>
    </location>
</feature>
<evidence type="ECO:0000256" key="7">
    <source>
        <dbReference type="SAM" id="Phobius"/>
    </source>
</evidence>
<dbReference type="AlphaFoldDB" id="A0A1I7H6R0"/>
<dbReference type="PANTHER" id="PTHR42810:SF2">
    <property type="entry name" value="PURINE PERMEASE C1399.01C-RELATED"/>
    <property type="match status" value="1"/>
</dbReference>
<dbReference type="GO" id="GO:0042907">
    <property type="term" value="F:xanthine transmembrane transporter activity"/>
    <property type="evidence" value="ECO:0007669"/>
    <property type="project" value="TreeGrafter"/>
</dbReference>
<feature type="transmembrane region" description="Helical" evidence="7">
    <location>
        <begin position="82"/>
        <end position="103"/>
    </location>
</feature>
<keyword evidence="9" id="KW-1185">Reference proteome</keyword>
<accession>A0A1I7H6R0</accession>
<dbReference type="Proteomes" id="UP000183656">
    <property type="component" value="Unassembled WGS sequence"/>
</dbReference>
<name>A0A1I7H6R0_9BURK</name>
<feature type="transmembrane region" description="Helical" evidence="7">
    <location>
        <begin position="326"/>
        <end position="348"/>
    </location>
</feature>
<feature type="transmembrane region" description="Helical" evidence="7">
    <location>
        <begin position="141"/>
        <end position="160"/>
    </location>
</feature>
<protein>
    <submittedName>
        <fullName evidence="8">Permease family protein</fullName>
    </submittedName>
</protein>
<evidence type="ECO:0000313" key="9">
    <source>
        <dbReference type="Proteomes" id="UP000183656"/>
    </source>
</evidence>
<feature type="transmembrane region" description="Helical" evidence="7">
    <location>
        <begin position="384"/>
        <end position="404"/>
    </location>
</feature>
<feature type="transmembrane region" description="Helical" evidence="7">
    <location>
        <begin position="20"/>
        <end position="41"/>
    </location>
</feature>
<dbReference type="STRING" id="343013.SAMN04489707_10092"/>
<feature type="transmembrane region" description="Helical" evidence="7">
    <location>
        <begin position="238"/>
        <end position="260"/>
    </location>
</feature>
<feature type="transmembrane region" description="Helical" evidence="7">
    <location>
        <begin position="109"/>
        <end position="129"/>
    </location>
</feature>
<keyword evidence="6 7" id="KW-0472">Membrane</keyword>
<feature type="transmembrane region" description="Helical" evidence="7">
    <location>
        <begin position="410"/>
        <end position="435"/>
    </location>
</feature>
<dbReference type="RefSeq" id="WP_054255953.1">
    <property type="nucleotide sequence ID" value="NZ_CYIG01000011.1"/>
</dbReference>
<evidence type="ECO:0000256" key="4">
    <source>
        <dbReference type="ARBA" id="ARBA00022692"/>
    </source>
</evidence>
<dbReference type="InterPro" id="IPR006043">
    <property type="entry name" value="NCS2"/>
</dbReference>
<keyword evidence="4 7" id="KW-0812">Transmembrane</keyword>
<feature type="transmembrane region" description="Helical" evidence="7">
    <location>
        <begin position="53"/>
        <end position="70"/>
    </location>
</feature>
<feature type="transmembrane region" description="Helical" evidence="7">
    <location>
        <begin position="198"/>
        <end position="218"/>
    </location>
</feature>
<evidence type="ECO:0000313" key="8">
    <source>
        <dbReference type="EMBL" id="SFU56382.1"/>
    </source>
</evidence>
<dbReference type="EMBL" id="FPBX01000009">
    <property type="protein sequence ID" value="SFU56382.1"/>
    <property type="molecule type" value="Genomic_DNA"/>
</dbReference>
<sequence length="574" mass="60652">MRRPDNIAFGVNDPLPPRLALGLALQQLAFLGALMVIPDIYARASGLPEPGGFLNIASATLLVSALVIVLQVRALRYLGAGYYYPLQTTGAVLPGMYLVASLPGSGLDAVFGMVWVVGLTQIGFSFLILRMRNIFTTEVSGVAVMLIGLGLGALGLQQMFGTSAYSQPLSGASLLAGALALATMVGCNVWAKGLLKLLAPLAGLLMGMALSLLLGLLPEQVQAWQALPWLRLPQLPAFGWRFEAGAIVPYAVTGFALALTSMGTQTIVQRSADADWVRPHLRPLARGVRAEGVAHLFAALVNGLPLAASGGAVSLAAASGSASRYLGYWTAALLLLAALVPKLIGAWLLLPAPVMGALLLYLATFTTLSGLQLIASRMLDNRRVLAVGLGLVVGTGMPVIQPALQKLWPALAYVALSGLAAGVCVTVLMSSVFRLGIRQGTRKRFVLASTTLDDITEFLESQGRLWGARHEPVRRAELVGWQVVEALTSHHLVAGPLSEIEVETGFDEYIFTLIVRYRGGLLPLAKQPPSAEELMASTEAELQMAGYLVSQSAHSARASSNADGLCTLRLTFEN</sequence>
<evidence type="ECO:0000256" key="6">
    <source>
        <dbReference type="ARBA" id="ARBA00023136"/>
    </source>
</evidence>
<reference evidence="8 9" key="1">
    <citation type="submission" date="2016-10" db="EMBL/GenBank/DDBJ databases">
        <authorList>
            <person name="de Groot N.N."/>
        </authorList>
    </citation>
    <scope>NUCLEOTIDE SEQUENCE [LARGE SCALE GENOMIC DNA]</scope>
    <source>
        <strain evidence="8 9">R-24608</strain>
    </source>
</reference>
<evidence type="ECO:0000256" key="3">
    <source>
        <dbReference type="ARBA" id="ARBA00022448"/>
    </source>
</evidence>
<dbReference type="NCBIfam" id="NF037981">
    <property type="entry name" value="NCS2_1"/>
    <property type="match status" value="1"/>
</dbReference>
<gene>
    <name evidence="8" type="ORF">SAMN04489707_10092</name>
</gene>
<keyword evidence="5 7" id="KW-1133">Transmembrane helix</keyword>
<dbReference type="Pfam" id="PF00860">
    <property type="entry name" value="Xan_ur_permease"/>
    <property type="match status" value="1"/>
</dbReference>
<dbReference type="OrthoDB" id="9805749at2"/>
<dbReference type="GO" id="GO:0005886">
    <property type="term" value="C:plasma membrane"/>
    <property type="evidence" value="ECO:0007669"/>
    <property type="project" value="TreeGrafter"/>
</dbReference>